<keyword evidence="1" id="KW-0812">Transmembrane</keyword>
<evidence type="ECO:0000256" key="1">
    <source>
        <dbReference type="SAM" id="Phobius"/>
    </source>
</evidence>
<reference evidence="2 3" key="1">
    <citation type="submission" date="2016-08" db="EMBL/GenBank/DDBJ databases">
        <authorList>
            <person name="Seilhamer J.J."/>
        </authorList>
    </citation>
    <scope>NUCLEOTIDE SEQUENCE [LARGE SCALE GENOMIC DNA]</scope>
    <source>
        <strain evidence="2 3">CFBP7245</strain>
    </source>
</reference>
<dbReference type="RefSeq" id="WP_104614872.1">
    <property type="nucleotide sequence ID" value="NZ_JBHLXZ010000005.1"/>
</dbReference>
<sequence length="96" mass="10572">MIRSTRPTPRAPTVLSHLAMQNAANDSVIASTTVLVPAAEFRCGRTGTRNRDIWCALPDIRSARQTHRLQRWATRGVLLTAAAALLALALMRLLLR</sequence>
<dbReference type="Proteomes" id="UP000238908">
    <property type="component" value="Unassembled WGS sequence"/>
</dbReference>
<dbReference type="EMBL" id="MDEE01000005">
    <property type="protein sequence ID" value="PPU57722.1"/>
    <property type="molecule type" value="Genomic_DNA"/>
</dbReference>
<comment type="caution">
    <text evidence="2">The sequence shown here is derived from an EMBL/GenBank/DDBJ whole genome shotgun (WGS) entry which is preliminary data.</text>
</comment>
<proteinExistence type="predicted"/>
<name>A0A2S7C816_9XANT</name>
<protein>
    <submittedName>
        <fullName evidence="2">Uncharacterized protein</fullName>
    </submittedName>
</protein>
<keyword evidence="1" id="KW-1133">Transmembrane helix</keyword>
<evidence type="ECO:0000313" key="2">
    <source>
        <dbReference type="EMBL" id="PPU57722.1"/>
    </source>
</evidence>
<evidence type="ECO:0000313" key="3">
    <source>
        <dbReference type="Proteomes" id="UP000238908"/>
    </source>
</evidence>
<dbReference type="AlphaFoldDB" id="A0A2S7C816"/>
<keyword evidence="1" id="KW-0472">Membrane</keyword>
<organism evidence="2 3">
    <name type="scientific">Xanthomonas dyei</name>
    <dbReference type="NCBI Taxonomy" id="743699"/>
    <lineage>
        <taxon>Bacteria</taxon>
        <taxon>Pseudomonadati</taxon>
        <taxon>Pseudomonadota</taxon>
        <taxon>Gammaproteobacteria</taxon>
        <taxon>Lysobacterales</taxon>
        <taxon>Lysobacteraceae</taxon>
        <taxon>Xanthomonas</taxon>
    </lineage>
</organism>
<feature type="transmembrane region" description="Helical" evidence="1">
    <location>
        <begin position="72"/>
        <end position="95"/>
    </location>
</feature>
<accession>A0A2S7C816</accession>
<gene>
    <name evidence="2" type="ORF">XdyCFBP7245_06055</name>
</gene>